<dbReference type="PANTHER" id="PTHR31001:SF40">
    <property type="entry name" value="ZN(II)2CYS6 TRANSCRIPTION FACTOR (EUROFUNG)"/>
    <property type="match status" value="1"/>
</dbReference>
<reference evidence="6 7" key="1">
    <citation type="submission" date="2015-06" db="EMBL/GenBank/DDBJ databases">
        <title>Survival trade-offs in plant roots during colonization by closely related pathogenic and mutualistic fungi.</title>
        <authorList>
            <person name="Hacquard S."/>
            <person name="Kracher B."/>
            <person name="Hiruma K."/>
            <person name="Weinman A."/>
            <person name="Muench P."/>
            <person name="Garrido Oter R."/>
            <person name="Ver Loren van Themaat E."/>
            <person name="Dallerey J.-F."/>
            <person name="Damm U."/>
            <person name="Henrissat B."/>
            <person name="Lespinet O."/>
            <person name="Thon M."/>
            <person name="Kemen E."/>
            <person name="McHardy A.C."/>
            <person name="Schulze-Lefert P."/>
            <person name="O'Connell R.J."/>
        </authorList>
    </citation>
    <scope>NUCLEOTIDE SEQUENCE [LARGE SCALE GENOMIC DNA]</scope>
    <source>
        <strain evidence="6 7">0861</strain>
    </source>
</reference>
<dbReference type="InterPro" id="IPR007219">
    <property type="entry name" value="XnlR_reg_dom"/>
</dbReference>
<evidence type="ECO:0000256" key="4">
    <source>
        <dbReference type="SAM" id="MobiDB-lite"/>
    </source>
</evidence>
<dbReference type="EMBL" id="LFIV01000033">
    <property type="protein sequence ID" value="KZL74384.1"/>
    <property type="molecule type" value="Genomic_DNA"/>
</dbReference>
<dbReference type="SUPFAM" id="SSF57701">
    <property type="entry name" value="Zn2/Cys6 DNA-binding domain"/>
    <property type="match status" value="1"/>
</dbReference>
<sequence>LFIFGLDPVSPSIMEPAASPLRYRKNGRLQACDPCRRRKVACDHARPVCSNCRRRRRSEPCEYTMNSPSQMRPRAASAQTSRSASVAASEAATEQHEHATAASTLVNQVQERSPFGPVKETPDLRVPVHEIRGQDTLSGHLGFTSWSDVYKEVGNGLSDHDLHARRDAQANGQGFQLRKDATNLAENAKTLETCLSILREVPREHEARALFDPYSDPHNAFIHPVSQRALDSLYGTFDRYLGAVRDDSQLSEFARILCCNSARPFSEHEPDSELWMAQFMGDNLRWETLGILFIYWELKARNTQFARAEGGRMGYGHKSKLRQCILDCMSLARQATKVGNSLLLYLSFRRSIIESIIDGETTLSTWLSNGETVSLLTFLGLHVEQAKQPYKPTLASELRRRLLLKIFCLDKVGAAITGRPPALSRRYVLTPLPLDVRDEVLMADDETIAKAVRSLDARGRNQDGALYPVTMWRARYSFMQIRDEIFEIALGAESAISYEAVRALKVKELEAAAEVPAIMQFDESDVRDSKISGQVLHVKLLMLLEHLQNLFFIERLLNRLDCSNRRELLAVSYEMTSTTLLFWTNMDGLGMLCEDFKWLVMSYAAPGGGILCLELLQPAVTVNDTGVAVTDRKGNAITRSSIVQVLSLLVGFLKWVSPQEVNGGICVGCRNIVQRVLDEALNTGPRGNPAVDGTDWDFSAQLDFNFDLLDTFEWMRPEFSWSDVPSQG</sequence>
<accession>A0A166VB55</accession>
<gene>
    <name evidence="6" type="ORF">CT0861_00529</name>
</gene>
<dbReference type="PROSITE" id="PS00463">
    <property type="entry name" value="ZN2_CY6_FUNGAL_1"/>
    <property type="match status" value="1"/>
</dbReference>
<dbReference type="Pfam" id="PF00172">
    <property type="entry name" value="Zn_clus"/>
    <property type="match status" value="1"/>
</dbReference>
<dbReference type="InterPro" id="IPR001138">
    <property type="entry name" value="Zn2Cys6_DnaBD"/>
</dbReference>
<dbReference type="GO" id="GO:0005634">
    <property type="term" value="C:nucleus"/>
    <property type="evidence" value="ECO:0007669"/>
    <property type="project" value="UniProtKB-SubCell"/>
</dbReference>
<organism evidence="6 7">
    <name type="scientific">Colletotrichum tofieldiae</name>
    <dbReference type="NCBI Taxonomy" id="708197"/>
    <lineage>
        <taxon>Eukaryota</taxon>
        <taxon>Fungi</taxon>
        <taxon>Dikarya</taxon>
        <taxon>Ascomycota</taxon>
        <taxon>Pezizomycotina</taxon>
        <taxon>Sordariomycetes</taxon>
        <taxon>Hypocreomycetidae</taxon>
        <taxon>Glomerellales</taxon>
        <taxon>Glomerellaceae</taxon>
        <taxon>Colletotrichum</taxon>
        <taxon>Colletotrichum spaethianum species complex</taxon>
    </lineage>
</organism>
<dbReference type="InterPro" id="IPR050613">
    <property type="entry name" value="Sec_Metabolite_Reg"/>
</dbReference>
<comment type="subcellular location">
    <subcellularLocation>
        <location evidence="1">Nucleus</location>
    </subcellularLocation>
</comment>
<dbReference type="PANTHER" id="PTHR31001">
    <property type="entry name" value="UNCHARACTERIZED TRANSCRIPTIONAL REGULATORY PROTEIN"/>
    <property type="match status" value="1"/>
</dbReference>
<keyword evidence="2" id="KW-0479">Metal-binding</keyword>
<feature type="region of interest" description="Disordered" evidence="4">
    <location>
        <begin position="106"/>
        <end position="125"/>
    </location>
</feature>
<comment type="caution">
    <text evidence="6">The sequence shown here is derived from an EMBL/GenBank/DDBJ whole genome shotgun (WGS) entry which is preliminary data.</text>
</comment>
<dbReference type="CDD" id="cd12148">
    <property type="entry name" value="fungal_TF_MHR"/>
    <property type="match status" value="1"/>
</dbReference>
<feature type="compositionally biased region" description="Low complexity" evidence="4">
    <location>
        <begin position="75"/>
        <end position="92"/>
    </location>
</feature>
<feature type="region of interest" description="Disordered" evidence="4">
    <location>
        <begin position="60"/>
        <end position="98"/>
    </location>
</feature>
<feature type="domain" description="Zn(2)-C6 fungal-type" evidence="5">
    <location>
        <begin position="31"/>
        <end position="63"/>
    </location>
</feature>
<evidence type="ECO:0000256" key="3">
    <source>
        <dbReference type="ARBA" id="ARBA00023242"/>
    </source>
</evidence>
<dbReference type="CDD" id="cd00067">
    <property type="entry name" value="GAL4"/>
    <property type="match status" value="1"/>
</dbReference>
<dbReference type="SMART" id="SM00906">
    <property type="entry name" value="Fungal_trans"/>
    <property type="match status" value="1"/>
</dbReference>
<keyword evidence="3" id="KW-0539">Nucleus</keyword>
<protein>
    <recommendedName>
        <fullName evidence="5">Zn(2)-C6 fungal-type domain-containing protein</fullName>
    </recommendedName>
</protein>
<name>A0A166VB55_9PEZI</name>
<evidence type="ECO:0000256" key="2">
    <source>
        <dbReference type="ARBA" id="ARBA00022723"/>
    </source>
</evidence>
<dbReference type="GO" id="GO:0000981">
    <property type="term" value="F:DNA-binding transcription factor activity, RNA polymerase II-specific"/>
    <property type="evidence" value="ECO:0007669"/>
    <property type="project" value="InterPro"/>
</dbReference>
<dbReference type="Gene3D" id="4.10.240.10">
    <property type="entry name" value="Zn(2)-C6 fungal-type DNA-binding domain"/>
    <property type="match status" value="1"/>
</dbReference>
<dbReference type="SMART" id="SM00066">
    <property type="entry name" value="GAL4"/>
    <property type="match status" value="1"/>
</dbReference>
<dbReference type="GO" id="GO:0008270">
    <property type="term" value="F:zinc ion binding"/>
    <property type="evidence" value="ECO:0007669"/>
    <property type="project" value="InterPro"/>
</dbReference>
<dbReference type="PROSITE" id="PS50048">
    <property type="entry name" value="ZN2_CY6_FUNGAL_2"/>
    <property type="match status" value="1"/>
</dbReference>
<evidence type="ECO:0000259" key="5">
    <source>
        <dbReference type="PROSITE" id="PS50048"/>
    </source>
</evidence>
<evidence type="ECO:0000256" key="1">
    <source>
        <dbReference type="ARBA" id="ARBA00004123"/>
    </source>
</evidence>
<dbReference type="Proteomes" id="UP000076552">
    <property type="component" value="Unassembled WGS sequence"/>
</dbReference>
<feature type="non-terminal residue" evidence="6">
    <location>
        <position position="1"/>
    </location>
</feature>
<dbReference type="GO" id="GO:0003677">
    <property type="term" value="F:DNA binding"/>
    <property type="evidence" value="ECO:0007669"/>
    <property type="project" value="InterPro"/>
</dbReference>
<dbReference type="AlphaFoldDB" id="A0A166VB55"/>
<dbReference type="Pfam" id="PF04082">
    <property type="entry name" value="Fungal_trans"/>
    <property type="match status" value="1"/>
</dbReference>
<dbReference type="GO" id="GO:0006351">
    <property type="term" value="P:DNA-templated transcription"/>
    <property type="evidence" value="ECO:0007669"/>
    <property type="project" value="InterPro"/>
</dbReference>
<evidence type="ECO:0000313" key="7">
    <source>
        <dbReference type="Proteomes" id="UP000076552"/>
    </source>
</evidence>
<dbReference type="InterPro" id="IPR036864">
    <property type="entry name" value="Zn2-C6_fun-type_DNA-bd_sf"/>
</dbReference>
<evidence type="ECO:0000313" key="6">
    <source>
        <dbReference type="EMBL" id="KZL74384.1"/>
    </source>
</evidence>
<keyword evidence="7" id="KW-1185">Reference proteome</keyword>
<proteinExistence type="predicted"/>